<dbReference type="GeneID" id="81595034"/>
<evidence type="ECO:0000256" key="5">
    <source>
        <dbReference type="ARBA" id="ARBA00023002"/>
    </source>
</evidence>
<dbReference type="GO" id="GO:0004497">
    <property type="term" value="F:monooxygenase activity"/>
    <property type="evidence" value="ECO:0007669"/>
    <property type="project" value="UniProtKB-KW"/>
</dbReference>
<dbReference type="PANTHER" id="PTHR24305:SF29">
    <property type="entry name" value="BENZOATE-PARA-HYDROXYLASE"/>
    <property type="match status" value="1"/>
</dbReference>
<feature type="transmembrane region" description="Helical" evidence="10">
    <location>
        <begin position="12"/>
        <end position="30"/>
    </location>
</feature>
<dbReference type="PANTHER" id="PTHR24305">
    <property type="entry name" value="CYTOCHROME P450"/>
    <property type="match status" value="1"/>
</dbReference>
<feature type="binding site" description="axial binding residue" evidence="8">
    <location>
        <position position="439"/>
    </location>
    <ligand>
        <name>heme</name>
        <dbReference type="ChEBI" id="CHEBI:30413"/>
    </ligand>
    <ligandPart>
        <name>Fe</name>
        <dbReference type="ChEBI" id="CHEBI:18248"/>
    </ligandPart>
</feature>
<name>A0AAD6CAS3_9EURO</name>
<dbReference type="GO" id="GO:0020037">
    <property type="term" value="F:heme binding"/>
    <property type="evidence" value="ECO:0007669"/>
    <property type="project" value="InterPro"/>
</dbReference>
<protein>
    <submittedName>
        <fullName evidence="11">Cytochrome P450</fullName>
    </submittedName>
</protein>
<dbReference type="EMBL" id="JAPVEA010000002">
    <property type="protein sequence ID" value="KAJ5459856.1"/>
    <property type="molecule type" value="Genomic_DNA"/>
</dbReference>
<accession>A0AAD6CAS3</accession>
<keyword evidence="3 8" id="KW-0349">Heme</keyword>
<keyword evidence="10" id="KW-0812">Transmembrane</keyword>
<keyword evidence="10" id="KW-1133">Transmembrane helix</keyword>
<dbReference type="SUPFAM" id="SSF48264">
    <property type="entry name" value="Cytochrome P450"/>
    <property type="match status" value="1"/>
</dbReference>
<evidence type="ECO:0000313" key="11">
    <source>
        <dbReference type="EMBL" id="KAJ5459856.1"/>
    </source>
</evidence>
<dbReference type="GO" id="GO:0043386">
    <property type="term" value="P:mycotoxin biosynthetic process"/>
    <property type="evidence" value="ECO:0007669"/>
    <property type="project" value="UniProtKB-ARBA"/>
</dbReference>
<keyword evidence="10" id="KW-0472">Membrane</keyword>
<evidence type="ECO:0000313" key="12">
    <source>
        <dbReference type="Proteomes" id="UP001213681"/>
    </source>
</evidence>
<evidence type="ECO:0000256" key="9">
    <source>
        <dbReference type="RuleBase" id="RU000461"/>
    </source>
</evidence>
<evidence type="ECO:0000256" key="7">
    <source>
        <dbReference type="ARBA" id="ARBA00023033"/>
    </source>
</evidence>
<dbReference type="PRINTS" id="PR00385">
    <property type="entry name" value="P450"/>
</dbReference>
<keyword evidence="6 8" id="KW-0408">Iron</keyword>
<evidence type="ECO:0000256" key="2">
    <source>
        <dbReference type="ARBA" id="ARBA00010617"/>
    </source>
</evidence>
<keyword evidence="12" id="KW-1185">Reference proteome</keyword>
<dbReference type="PRINTS" id="PR00463">
    <property type="entry name" value="EP450I"/>
</dbReference>
<organism evidence="11 12">
    <name type="scientific">Penicillium daleae</name>
    <dbReference type="NCBI Taxonomy" id="63821"/>
    <lineage>
        <taxon>Eukaryota</taxon>
        <taxon>Fungi</taxon>
        <taxon>Dikarya</taxon>
        <taxon>Ascomycota</taxon>
        <taxon>Pezizomycotina</taxon>
        <taxon>Eurotiomycetes</taxon>
        <taxon>Eurotiomycetidae</taxon>
        <taxon>Eurotiales</taxon>
        <taxon>Aspergillaceae</taxon>
        <taxon>Penicillium</taxon>
    </lineage>
</organism>
<comment type="caution">
    <text evidence="11">The sequence shown here is derived from an EMBL/GenBank/DDBJ whole genome shotgun (WGS) entry which is preliminary data.</text>
</comment>
<dbReference type="InterPro" id="IPR050121">
    <property type="entry name" value="Cytochrome_P450_monoxygenase"/>
</dbReference>
<sequence length="496" mass="55843">MSALVSFGERISPYAFLAVVAVLVILRTLYRALFSPLSRIPGPFAAKFSSLWIVHQCRNARRSMTLLQQHEKYGSFVRIAPNHVSISDRSALETIYGHQSGFIKGPFYEDMSRFSVEPVLFNTRDTRVHQRKKKYLSPAFSAKNLSDYEPHMSAQIEKFMTCMHRHTQNDGEFQLDFNEYCDYAFGKSFGFLDKEEDHLNLITTIDGRGEVLNALGHLPSSLRPLMKYFYLDPFWPKGLKATSDLASIGTNAYYQRKDQQDSRKDLLSFLFKAKDPDTGSPLSEMEIIAESISFIVGGSDTTSSTMTNVVDIVSRSPEIQEPLTMELDNAFPGRMSAGWVADFQTVNQLPVLNAVVRETMRFKPTSSTGLERVTPAGGTLIAGKFIPGGTLVSVPTLSIHHDETAFTNPENFDISRWLDGSPSDHLNSFFPFSLGPRACIGRNFAWMEMLKTLGTIFKLFSIERATTLDTEVREGFFMKNSECRVKIKKRVPNMGS</sequence>
<evidence type="ECO:0000256" key="3">
    <source>
        <dbReference type="ARBA" id="ARBA00022617"/>
    </source>
</evidence>
<keyword evidence="7 9" id="KW-0503">Monooxygenase</keyword>
<dbReference type="InterPro" id="IPR017972">
    <property type="entry name" value="Cyt_P450_CS"/>
</dbReference>
<dbReference type="AlphaFoldDB" id="A0AAD6CAS3"/>
<dbReference type="Pfam" id="PF00067">
    <property type="entry name" value="p450"/>
    <property type="match status" value="1"/>
</dbReference>
<evidence type="ECO:0000256" key="1">
    <source>
        <dbReference type="ARBA" id="ARBA00001971"/>
    </source>
</evidence>
<dbReference type="InterPro" id="IPR001128">
    <property type="entry name" value="Cyt_P450"/>
</dbReference>
<evidence type="ECO:0000256" key="10">
    <source>
        <dbReference type="SAM" id="Phobius"/>
    </source>
</evidence>
<evidence type="ECO:0000256" key="6">
    <source>
        <dbReference type="ARBA" id="ARBA00023004"/>
    </source>
</evidence>
<dbReference type="GO" id="GO:0016705">
    <property type="term" value="F:oxidoreductase activity, acting on paired donors, with incorporation or reduction of molecular oxygen"/>
    <property type="evidence" value="ECO:0007669"/>
    <property type="project" value="InterPro"/>
</dbReference>
<comment type="similarity">
    <text evidence="2 9">Belongs to the cytochrome P450 family.</text>
</comment>
<gene>
    <name evidence="11" type="ORF">N7458_001408</name>
</gene>
<dbReference type="PROSITE" id="PS00086">
    <property type="entry name" value="CYTOCHROME_P450"/>
    <property type="match status" value="1"/>
</dbReference>
<dbReference type="Gene3D" id="1.10.630.10">
    <property type="entry name" value="Cytochrome P450"/>
    <property type="match status" value="1"/>
</dbReference>
<dbReference type="RefSeq" id="XP_056768898.1">
    <property type="nucleotide sequence ID" value="XM_056904791.1"/>
</dbReference>
<dbReference type="GO" id="GO:0005506">
    <property type="term" value="F:iron ion binding"/>
    <property type="evidence" value="ECO:0007669"/>
    <property type="project" value="InterPro"/>
</dbReference>
<evidence type="ECO:0000256" key="8">
    <source>
        <dbReference type="PIRSR" id="PIRSR602401-1"/>
    </source>
</evidence>
<dbReference type="InterPro" id="IPR002401">
    <property type="entry name" value="Cyt_P450_E_grp-I"/>
</dbReference>
<reference evidence="11" key="2">
    <citation type="journal article" date="2023" name="IMA Fungus">
        <title>Comparative genomic study of the Penicillium genus elucidates a diverse pangenome and 15 lateral gene transfer events.</title>
        <authorList>
            <person name="Petersen C."/>
            <person name="Sorensen T."/>
            <person name="Nielsen M.R."/>
            <person name="Sondergaard T.E."/>
            <person name="Sorensen J.L."/>
            <person name="Fitzpatrick D.A."/>
            <person name="Frisvad J.C."/>
            <person name="Nielsen K.L."/>
        </authorList>
    </citation>
    <scope>NUCLEOTIDE SEQUENCE</scope>
    <source>
        <strain evidence="11">IBT 16125</strain>
    </source>
</reference>
<reference evidence="11" key="1">
    <citation type="submission" date="2022-12" db="EMBL/GenBank/DDBJ databases">
        <authorList>
            <person name="Petersen C."/>
        </authorList>
    </citation>
    <scope>NUCLEOTIDE SEQUENCE</scope>
    <source>
        <strain evidence="11">IBT 16125</strain>
    </source>
</reference>
<dbReference type="InterPro" id="IPR036396">
    <property type="entry name" value="Cyt_P450_sf"/>
</dbReference>
<dbReference type="CDD" id="cd11061">
    <property type="entry name" value="CYP67-like"/>
    <property type="match status" value="1"/>
</dbReference>
<dbReference type="Proteomes" id="UP001213681">
    <property type="component" value="Unassembled WGS sequence"/>
</dbReference>
<evidence type="ECO:0000256" key="4">
    <source>
        <dbReference type="ARBA" id="ARBA00022723"/>
    </source>
</evidence>
<proteinExistence type="inferred from homology"/>
<keyword evidence="5 9" id="KW-0560">Oxidoreductase</keyword>
<keyword evidence="4 8" id="KW-0479">Metal-binding</keyword>
<comment type="cofactor">
    <cofactor evidence="1 8">
        <name>heme</name>
        <dbReference type="ChEBI" id="CHEBI:30413"/>
    </cofactor>
</comment>